<feature type="domain" description="RNA polymerase sigma-70 region 2" evidence="5">
    <location>
        <begin position="28"/>
        <end position="92"/>
    </location>
</feature>
<dbReference type="Gene3D" id="1.10.10.10">
    <property type="entry name" value="Winged helix-like DNA-binding domain superfamily/Winged helix DNA-binding domain"/>
    <property type="match status" value="1"/>
</dbReference>
<keyword evidence="8" id="KW-1185">Reference proteome</keyword>
<dbReference type="Gene3D" id="1.10.1740.10">
    <property type="match status" value="1"/>
</dbReference>
<dbReference type="InterPro" id="IPR013324">
    <property type="entry name" value="RNA_pol_sigma_r3/r4-like"/>
</dbReference>
<dbReference type="SUPFAM" id="SSF88659">
    <property type="entry name" value="Sigma3 and sigma4 domains of RNA polymerase sigma factors"/>
    <property type="match status" value="1"/>
</dbReference>
<protein>
    <submittedName>
        <fullName evidence="7">RNA polymerase sigma-70 factor</fullName>
    </submittedName>
</protein>
<dbReference type="SUPFAM" id="SSF88946">
    <property type="entry name" value="Sigma2 domain of RNA polymerase sigma factors"/>
    <property type="match status" value="1"/>
</dbReference>
<evidence type="ECO:0000256" key="2">
    <source>
        <dbReference type="ARBA" id="ARBA00023015"/>
    </source>
</evidence>
<dbReference type="InterPro" id="IPR013249">
    <property type="entry name" value="RNA_pol_sigma70_r4_t2"/>
</dbReference>
<name>A0ABS9J300_9FLAO</name>
<evidence type="ECO:0000256" key="3">
    <source>
        <dbReference type="ARBA" id="ARBA00023082"/>
    </source>
</evidence>
<feature type="domain" description="RNA polymerase sigma factor 70 region 4 type 2" evidence="6">
    <location>
        <begin position="122"/>
        <end position="172"/>
    </location>
</feature>
<dbReference type="InterPro" id="IPR014327">
    <property type="entry name" value="RNA_pol_sigma70_bacteroid"/>
</dbReference>
<dbReference type="NCBIfam" id="TIGR02985">
    <property type="entry name" value="Sig70_bacteroi1"/>
    <property type="match status" value="1"/>
</dbReference>
<reference evidence="7 8" key="1">
    <citation type="submission" date="2021-01" db="EMBL/GenBank/DDBJ databases">
        <title>Genome sequencing of Joostella atrarenae M1-2 (= KCTC 23194).</title>
        <authorList>
            <person name="Zakaria M.R."/>
            <person name="Lam M.Q."/>
            <person name="Chong C.S."/>
        </authorList>
    </citation>
    <scope>NUCLEOTIDE SEQUENCE [LARGE SCALE GENOMIC DNA]</scope>
    <source>
        <strain evidence="7 8">M1-2</strain>
    </source>
</reference>
<keyword evidence="4" id="KW-0804">Transcription</keyword>
<dbReference type="Proteomes" id="UP000829517">
    <property type="component" value="Unassembled WGS sequence"/>
</dbReference>
<dbReference type="PANTHER" id="PTHR43133:SF46">
    <property type="entry name" value="RNA POLYMERASE SIGMA-70 FACTOR ECF SUBFAMILY"/>
    <property type="match status" value="1"/>
</dbReference>
<evidence type="ECO:0000256" key="1">
    <source>
        <dbReference type="ARBA" id="ARBA00010641"/>
    </source>
</evidence>
<dbReference type="InterPro" id="IPR039425">
    <property type="entry name" value="RNA_pol_sigma-70-like"/>
</dbReference>
<evidence type="ECO:0000313" key="8">
    <source>
        <dbReference type="Proteomes" id="UP000829517"/>
    </source>
</evidence>
<dbReference type="PANTHER" id="PTHR43133">
    <property type="entry name" value="RNA POLYMERASE ECF-TYPE SIGMA FACTO"/>
    <property type="match status" value="1"/>
</dbReference>
<comment type="caution">
    <text evidence="7">The sequence shown here is derived from an EMBL/GenBank/DDBJ whole genome shotgun (WGS) entry which is preliminary data.</text>
</comment>
<evidence type="ECO:0000259" key="5">
    <source>
        <dbReference type="Pfam" id="PF04542"/>
    </source>
</evidence>
<evidence type="ECO:0000259" key="6">
    <source>
        <dbReference type="Pfam" id="PF08281"/>
    </source>
</evidence>
<dbReference type="Pfam" id="PF04542">
    <property type="entry name" value="Sigma70_r2"/>
    <property type="match status" value="1"/>
</dbReference>
<evidence type="ECO:0000313" key="7">
    <source>
        <dbReference type="EMBL" id="MCF8714801.1"/>
    </source>
</evidence>
<dbReference type="NCBIfam" id="TIGR02937">
    <property type="entry name" value="sigma70-ECF"/>
    <property type="match status" value="1"/>
</dbReference>
<sequence length="191" mass="22698">MQSKNSVSDEVLFKSLKDGNDIALKLIYDRYWKKMYLYAYNILEDSFICEDIIQEIFISFWEKAPKIDIQNIKAYLFQALKYKIANTFRDRKYSAFQEKIIAEIPSENNIKDILDYQDLEKQVKETLEKLPKKCRNVFYLSKIENYNNQEIAKELNISIRTVETHISNGLKHFRVHLSNGVLQLIIILILF</sequence>
<dbReference type="InterPro" id="IPR036388">
    <property type="entry name" value="WH-like_DNA-bd_sf"/>
</dbReference>
<dbReference type="CDD" id="cd06171">
    <property type="entry name" value="Sigma70_r4"/>
    <property type="match status" value="1"/>
</dbReference>
<evidence type="ECO:0000256" key="4">
    <source>
        <dbReference type="ARBA" id="ARBA00023163"/>
    </source>
</evidence>
<comment type="similarity">
    <text evidence="1">Belongs to the sigma-70 factor family. ECF subfamily.</text>
</comment>
<dbReference type="InterPro" id="IPR014284">
    <property type="entry name" value="RNA_pol_sigma-70_dom"/>
</dbReference>
<organism evidence="7 8">
    <name type="scientific">Joostella atrarenae</name>
    <dbReference type="NCBI Taxonomy" id="679257"/>
    <lineage>
        <taxon>Bacteria</taxon>
        <taxon>Pseudomonadati</taxon>
        <taxon>Bacteroidota</taxon>
        <taxon>Flavobacteriia</taxon>
        <taxon>Flavobacteriales</taxon>
        <taxon>Flavobacteriaceae</taxon>
        <taxon>Joostella</taxon>
    </lineage>
</organism>
<dbReference type="Pfam" id="PF08281">
    <property type="entry name" value="Sigma70_r4_2"/>
    <property type="match status" value="1"/>
</dbReference>
<dbReference type="InterPro" id="IPR013325">
    <property type="entry name" value="RNA_pol_sigma_r2"/>
</dbReference>
<proteinExistence type="inferred from homology"/>
<dbReference type="EMBL" id="JAETXX010000004">
    <property type="protein sequence ID" value="MCF8714801.1"/>
    <property type="molecule type" value="Genomic_DNA"/>
</dbReference>
<dbReference type="InterPro" id="IPR007627">
    <property type="entry name" value="RNA_pol_sigma70_r2"/>
</dbReference>
<keyword evidence="3" id="KW-0731">Sigma factor</keyword>
<keyword evidence="2" id="KW-0805">Transcription regulation</keyword>
<accession>A0ABS9J300</accession>
<gene>
    <name evidence="7" type="ORF">JM658_08155</name>
</gene>